<dbReference type="PANTHER" id="PTHR34610:SF3">
    <property type="entry name" value="SSL7007 PROTEIN"/>
    <property type="match status" value="1"/>
</dbReference>
<dbReference type="InterPro" id="IPR002850">
    <property type="entry name" value="PIN_toxin-like"/>
</dbReference>
<evidence type="ECO:0000313" key="3">
    <source>
        <dbReference type="Proteomes" id="UP000193431"/>
    </source>
</evidence>
<dbReference type="InterPro" id="IPR002716">
    <property type="entry name" value="PIN_dom"/>
</dbReference>
<dbReference type="SMART" id="SM00670">
    <property type="entry name" value="PINc"/>
    <property type="match status" value="1"/>
</dbReference>
<protein>
    <submittedName>
        <fullName evidence="2">Putative toxin-antitoxin system toxin component, PIN family</fullName>
    </submittedName>
</protein>
<dbReference type="STRING" id="331648.BST97_04900"/>
<proteinExistence type="predicted"/>
<dbReference type="Pfam" id="PF13470">
    <property type="entry name" value="PIN_3"/>
    <property type="match status" value="1"/>
</dbReference>
<keyword evidence="3" id="KW-1185">Reference proteome</keyword>
<evidence type="ECO:0000313" key="2">
    <source>
        <dbReference type="EMBL" id="ARN77373.1"/>
    </source>
</evidence>
<dbReference type="OrthoDB" id="597986at2"/>
<organism evidence="2 3">
    <name type="scientific">Nonlabens spongiae</name>
    <dbReference type="NCBI Taxonomy" id="331648"/>
    <lineage>
        <taxon>Bacteria</taxon>
        <taxon>Pseudomonadati</taxon>
        <taxon>Bacteroidota</taxon>
        <taxon>Flavobacteriia</taxon>
        <taxon>Flavobacteriales</taxon>
        <taxon>Flavobacteriaceae</taxon>
        <taxon>Nonlabens</taxon>
    </lineage>
</organism>
<dbReference type="PANTHER" id="PTHR34610">
    <property type="entry name" value="SSL7007 PROTEIN"/>
    <property type="match status" value="1"/>
</dbReference>
<feature type="domain" description="PIN" evidence="1">
    <location>
        <begin position="4"/>
        <end position="116"/>
    </location>
</feature>
<name>A0A1W6MIE9_9FLAO</name>
<accession>A0A1W6MIE9</accession>
<gene>
    <name evidence="2" type="ORF">BST97_04900</name>
</gene>
<dbReference type="InterPro" id="IPR029060">
    <property type="entry name" value="PIN-like_dom_sf"/>
</dbReference>
<dbReference type="AlphaFoldDB" id="A0A1W6MIE9"/>
<reference evidence="2 3" key="1">
    <citation type="submission" date="2016-11" db="EMBL/GenBank/DDBJ databases">
        <title>Trade-off between light-utilization and light-protection in marine flavobacteria.</title>
        <authorList>
            <person name="Kumagai Y."/>
        </authorList>
    </citation>
    <scope>NUCLEOTIDE SEQUENCE [LARGE SCALE GENOMIC DNA]</scope>
    <source>
        <strain evidence="2 3">JCM 13191</strain>
    </source>
</reference>
<dbReference type="NCBIfam" id="TIGR00305">
    <property type="entry name" value="putative toxin-antitoxin system toxin component, PIN family"/>
    <property type="match status" value="1"/>
</dbReference>
<dbReference type="EMBL" id="CP019344">
    <property type="protein sequence ID" value="ARN77373.1"/>
    <property type="molecule type" value="Genomic_DNA"/>
</dbReference>
<sequence>MKNKKIILDTNLWISFLISKKFSQIDKLIENKKVILIFSNELLEEFIDVVSRPKFKKYFSKKDIEKFLEYFDQFGKLVKVTSDIKICRDEKDNFLLNLSVDSKANYLITGDKDLLILEKIENTKILTFSEFIERTE</sequence>
<dbReference type="RefSeq" id="WP_085766181.1">
    <property type="nucleotide sequence ID" value="NZ_CP019344.1"/>
</dbReference>
<dbReference type="Proteomes" id="UP000193431">
    <property type="component" value="Chromosome"/>
</dbReference>
<evidence type="ECO:0000259" key="1">
    <source>
        <dbReference type="SMART" id="SM00670"/>
    </source>
</evidence>
<dbReference type="SUPFAM" id="SSF88723">
    <property type="entry name" value="PIN domain-like"/>
    <property type="match status" value="1"/>
</dbReference>